<keyword evidence="5" id="KW-0723">Serine/threonine-protein kinase</keyword>
<evidence type="ECO:0000256" key="15">
    <source>
        <dbReference type="PROSITE-ProRule" id="PRU10141"/>
    </source>
</evidence>
<evidence type="ECO:0000256" key="4">
    <source>
        <dbReference type="ARBA" id="ARBA00022502"/>
    </source>
</evidence>
<dbReference type="UniPathway" id="UPA00196"/>
<dbReference type="FunFam" id="3.30.200.20:FF:000042">
    <property type="entry name" value="Aurora kinase A"/>
    <property type="match status" value="1"/>
</dbReference>
<gene>
    <name evidence="18" type="ORF">WR25_14303</name>
</gene>
<evidence type="ECO:0000256" key="10">
    <source>
        <dbReference type="ARBA" id="ARBA00022824"/>
    </source>
</evidence>
<dbReference type="CDD" id="cd08224">
    <property type="entry name" value="STKc_Nek6_7"/>
    <property type="match status" value="1"/>
</dbReference>
<dbReference type="Proteomes" id="UP000218231">
    <property type="component" value="Unassembled WGS sequence"/>
</dbReference>
<evidence type="ECO:0000256" key="1">
    <source>
        <dbReference type="ARBA" id="ARBA00004389"/>
    </source>
</evidence>
<sequence>MADQTSPSLDMPAVDSLTLDMFIIDKKIGKGQFSEVFRARCNWNDQIVALKKIQLFEMIDQKARQDCQKEIDLLKQLNHVNVIRYYASFIDNNQLNIVLELAEAGDMSRMIKHFKKNGRLIPEKTIWKYFVQFARALNHMHTKRIMHRDIKPANVFITSDGVVKLGDLGLGRFFSSKTTAAHSLVGTPYYMSPERIQESGYNFKSDLWSTGCLLYEMAALQSPFYGDKMNLYSLCKKIQNCEYPPLPADIYSTQLRDLVSACICADPSRRPETTEVLEMFKILLLFFFVQSVSSDCQWLNDIKERSIKFDIIGAGLHHKLVGHARIVSSKRFRECRILYMFKIPAGAYVDTDSVNTSLVDHTFHSKHRFDVEAPAYKSKNQTALLLKIEKIRTNFALDDRFTMPVHLRYHKANEGATPVTVEFESPTIFVDCPKDYEAEKLTECDGQMSRMKMGLNSESPSWISLEPMVRRRVRASLPVGNKNITYVIGIGTVLVIFLALIIIVQAKPSKAKAEHMSTMKLMGKMGIYLEDVKITPLADPMVEQATNRGMTGAKMPNTLLAKRTATAGLANISSGEQIAYRAMFVKV</sequence>
<feature type="transmembrane region" description="Helical" evidence="16">
    <location>
        <begin position="484"/>
        <end position="504"/>
    </location>
</feature>
<evidence type="ECO:0000313" key="18">
    <source>
        <dbReference type="EMBL" id="PAV73212.1"/>
    </source>
</evidence>
<keyword evidence="14" id="KW-0325">Glycoprotein</keyword>
<accession>A0A2A2KH77</accession>
<evidence type="ECO:0000256" key="2">
    <source>
        <dbReference type="ARBA" id="ARBA00004687"/>
    </source>
</evidence>
<evidence type="ECO:0000256" key="11">
    <source>
        <dbReference type="ARBA" id="ARBA00022840"/>
    </source>
</evidence>
<dbReference type="PROSITE" id="PS00108">
    <property type="entry name" value="PROTEIN_KINASE_ST"/>
    <property type="match status" value="1"/>
</dbReference>
<keyword evidence="19" id="KW-1185">Reference proteome</keyword>
<dbReference type="InterPro" id="IPR013233">
    <property type="entry name" value="PIG-X/PBN1"/>
</dbReference>
<evidence type="ECO:0000256" key="14">
    <source>
        <dbReference type="ARBA" id="ARBA00023180"/>
    </source>
</evidence>
<reference evidence="18 19" key="1">
    <citation type="journal article" date="2017" name="Curr. Biol.">
        <title>Genome architecture and evolution of a unichromosomal asexual nematode.</title>
        <authorList>
            <person name="Fradin H."/>
            <person name="Zegar C."/>
            <person name="Gutwein M."/>
            <person name="Lucas J."/>
            <person name="Kovtun M."/>
            <person name="Corcoran D."/>
            <person name="Baugh L.R."/>
            <person name="Kiontke K."/>
            <person name="Gunsalus K."/>
            <person name="Fitch D.H."/>
            <person name="Piano F."/>
        </authorList>
    </citation>
    <scope>NUCLEOTIDE SEQUENCE [LARGE SCALE GENOMIC DNA]</scope>
    <source>
        <strain evidence="18">PF1309</strain>
    </source>
</reference>
<evidence type="ECO:0000256" key="9">
    <source>
        <dbReference type="ARBA" id="ARBA00022777"/>
    </source>
</evidence>
<evidence type="ECO:0000259" key="17">
    <source>
        <dbReference type="PROSITE" id="PS50011"/>
    </source>
</evidence>
<dbReference type="EMBL" id="LIAE01008638">
    <property type="protein sequence ID" value="PAV73212.1"/>
    <property type="molecule type" value="Genomic_DNA"/>
</dbReference>
<dbReference type="GO" id="GO:0005789">
    <property type="term" value="C:endoplasmic reticulum membrane"/>
    <property type="evidence" value="ECO:0007669"/>
    <property type="project" value="UniProtKB-SubCell"/>
</dbReference>
<dbReference type="PANTHER" id="PTHR43289">
    <property type="entry name" value="MITOGEN-ACTIVATED PROTEIN KINASE KINASE KINASE 20-RELATED"/>
    <property type="match status" value="1"/>
</dbReference>
<comment type="similarity">
    <text evidence="3 16">Belongs to the PIGX family.</text>
</comment>
<comment type="caution">
    <text evidence="18">The sequence shown here is derived from an EMBL/GenBank/DDBJ whole genome shotgun (WGS) entry which is preliminary data.</text>
</comment>
<keyword evidence="12 16" id="KW-1133">Transmembrane helix</keyword>
<keyword evidence="10 16" id="KW-0256">Endoplasmic reticulum</keyword>
<dbReference type="InterPro" id="IPR008271">
    <property type="entry name" value="Ser/Thr_kinase_AS"/>
</dbReference>
<dbReference type="Pfam" id="PF08320">
    <property type="entry name" value="PIG-X"/>
    <property type="match status" value="1"/>
</dbReference>
<dbReference type="OrthoDB" id="248923at2759"/>
<dbReference type="AlphaFoldDB" id="A0A2A2KH77"/>
<dbReference type="InterPro" id="IPR017441">
    <property type="entry name" value="Protein_kinase_ATP_BS"/>
</dbReference>
<evidence type="ECO:0000256" key="16">
    <source>
        <dbReference type="RuleBase" id="RU366056"/>
    </source>
</evidence>
<evidence type="ECO:0000256" key="6">
    <source>
        <dbReference type="ARBA" id="ARBA00022679"/>
    </source>
</evidence>
<keyword evidence="13 16" id="KW-0472">Membrane</keyword>
<dbReference type="SUPFAM" id="SSF56112">
    <property type="entry name" value="Protein kinase-like (PK-like)"/>
    <property type="match status" value="1"/>
</dbReference>
<evidence type="ECO:0000313" key="19">
    <source>
        <dbReference type="Proteomes" id="UP000218231"/>
    </source>
</evidence>
<name>A0A2A2KH77_9BILA</name>
<dbReference type="PANTHER" id="PTHR43289:SF6">
    <property type="entry name" value="SERINE_THREONINE-PROTEIN KINASE NEKL-3"/>
    <property type="match status" value="1"/>
</dbReference>
<comment type="pathway">
    <text evidence="2 16">Glycolipid biosynthesis; glycosylphosphatidylinositol-anchor biosynthesis.</text>
</comment>
<dbReference type="Pfam" id="PF00069">
    <property type="entry name" value="Pkinase"/>
    <property type="match status" value="1"/>
</dbReference>
<dbReference type="SMART" id="SM00780">
    <property type="entry name" value="PIG-X"/>
    <property type="match status" value="1"/>
</dbReference>
<dbReference type="InterPro" id="IPR000719">
    <property type="entry name" value="Prot_kinase_dom"/>
</dbReference>
<dbReference type="FunFam" id="1.10.510.10:FF:000148">
    <property type="entry name" value="Serine/threonine-protein kinase Nek7"/>
    <property type="match status" value="1"/>
</dbReference>
<dbReference type="STRING" id="2018661.A0A2A2KH77"/>
<feature type="domain" description="Protein kinase" evidence="17">
    <location>
        <begin position="22"/>
        <end position="287"/>
    </location>
</feature>
<evidence type="ECO:0000256" key="3">
    <source>
        <dbReference type="ARBA" id="ARBA00010345"/>
    </source>
</evidence>
<dbReference type="GO" id="GO:0005524">
    <property type="term" value="F:ATP binding"/>
    <property type="evidence" value="ECO:0007669"/>
    <property type="project" value="UniProtKB-UniRule"/>
</dbReference>
<dbReference type="GO" id="GO:0006506">
    <property type="term" value="P:GPI anchor biosynthetic process"/>
    <property type="evidence" value="ECO:0007669"/>
    <property type="project" value="UniProtKB-UniPathway"/>
</dbReference>
<feature type="binding site" evidence="15">
    <location>
        <position position="51"/>
    </location>
    <ligand>
        <name>ATP</name>
        <dbReference type="ChEBI" id="CHEBI:30616"/>
    </ligand>
</feature>
<keyword evidence="4 16" id="KW-0337">GPI-anchor biosynthesis</keyword>
<keyword evidence="11 15" id="KW-0067">ATP-binding</keyword>
<keyword evidence="8 15" id="KW-0547">Nucleotide-binding</keyword>
<evidence type="ECO:0000256" key="13">
    <source>
        <dbReference type="ARBA" id="ARBA00023136"/>
    </source>
</evidence>
<dbReference type="GO" id="GO:0004674">
    <property type="term" value="F:protein serine/threonine kinase activity"/>
    <property type="evidence" value="ECO:0007669"/>
    <property type="project" value="UniProtKB-KW"/>
</dbReference>
<comment type="subcellular location">
    <subcellularLocation>
        <location evidence="1 16">Endoplasmic reticulum membrane</location>
        <topology evidence="1 16">Single-pass membrane protein</topology>
    </subcellularLocation>
</comment>
<organism evidence="18 19">
    <name type="scientific">Diploscapter pachys</name>
    <dbReference type="NCBI Taxonomy" id="2018661"/>
    <lineage>
        <taxon>Eukaryota</taxon>
        <taxon>Metazoa</taxon>
        <taxon>Ecdysozoa</taxon>
        <taxon>Nematoda</taxon>
        <taxon>Chromadorea</taxon>
        <taxon>Rhabditida</taxon>
        <taxon>Rhabditina</taxon>
        <taxon>Rhabditomorpha</taxon>
        <taxon>Rhabditoidea</taxon>
        <taxon>Rhabditidae</taxon>
        <taxon>Diploscapter</taxon>
    </lineage>
</organism>
<dbReference type="PROSITE" id="PS50011">
    <property type="entry name" value="PROTEIN_KINASE_DOM"/>
    <property type="match status" value="1"/>
</dbReference>
<dbReference type="InterPro" id="IPR011009">
    <property type="entry name" value="Kinase-like_dom_sf"/>
</dbReference>
<protein>
    <recommendedName>
        <fullName evidence="16">Phosphatidylinositol-glycan biosynthesis class X protein</fullName>
    </recommendedName>
</protein>
<evidence type="ECO:0000256" key="12">
    <source>
        <dbReference type="ARBA" id="ARBA00022989"/>
    </source>
</evidence>
<evidence type="ECO:0000256" key="8">
    <source>
        <dbReference type="ARBA" id="ARBA00022741"/>
    </source>
</evidence>
<dbReference type="Gene3D" id="1.10.510.10">
    <property type="entry name" value="Transferase(Phosphotransferase) domain 1"/>
    <property type="match status" value="1"/>
</dbReference>
<comment type="function">
    <text evidence="16">Stabilizing subunit of the glycosylphosphatidylinositol-mannosyltransferase I complex which catalyzes the transfer of the first mannose, via an alpha-1,4 bond from a dolichol-phosphate-mannose (Dol-P-Man) to the glucosaminyl acyl phosphatidylinositol (GlcN-(acyl)PI) intermediate to generate alpha-D-Man-(1-&gt;4)-alpha-D-GlcN-(1-&gt;6)-(1-radyl,2-acyl-sn-glycero-3-phospho)-2-acyl-inositol and participates in the sixth step of the glycosylphosphatidylinositol-anchor biosynthesis. Probably acts by stabilizing the mannosyltransferase PIGM.</text>
</comment>
<dbReference type="PROSITE" id="PS00107">
    <property type="entry name" value="PROTEIN_KINASE_ATP"/>
    <property type="match status" value="1"/>
</dbReference>
<dbReference type="Gene3D" id="3.30.200.20">
    <property type="entry name" value="Phosphorylase Kinase, domain 1"/>
    <property type="match status" value="1"/>
</dbReference>
<proteinExistence type="inferred from homology"/>
<keyword evidence="7 16" id="KW-0812">Transmembrane</keyword>
<keyword evidence="6" id="KW-0808">Transferase</keyword>
<keyword evidence="9" id="KW-0418">Kinase</keyword>
<evidence type="ECO:0000256" key="5">
    <source>
        <dbReference type="ARBA" id="ARBA00022527"/>
    </source>
</evidence>
<dbReference type="SMART" id="SM00220">
    <property type="entry name" value="S_TKc"/>
    <property type="match status" value="1"/>
</dbReference>
<evidence type="ECO:0000256" key="7">
    <source>
        <dbReference type="ARBA" id="ARBA00022692"/>
    </source>
</evidence>